<protein>
    <recommendedName>
        <fullName evidence="2">Metalloendopeptidase</fullName>
        <ecNumber evidence="2">3.4.24.-</ecNumber>
    </recommendedName>
</protein>
<comment type="cofactor">
    <cofactor evidence="1 2">
        <name>Zn(2+)</name>
        <dbReference type="ChEBI" id="CHEBI:29105"/>
    </cofactor>
    <text evidence="1 2">Binds 1 zinc ion per subunit.</text>
</comment>
<keyword evidence="1 2" id="KW-0378">Hydrolase</keyword>
<organism evidence="4 5">
    <name type="scientific">Pristionchus pacificus</name>
    <name type="common">Parasitic nematode worm</name>
    <dbReference type="NCBI Taxonomy" id="54126"/>
    <lineage>
        <taxon>Eukaryota</taxon>
        <taxon>Metazoa</taxon>
        <taxon>Ecdysozoa</taxon>
        <taxon>Nematoda</taxon>
        <taxon>Chromadorea</taxon>
        <taxon>Rhabditida</taxon>
        <taxon>Rhabditina</taxon>
        <taxon>Diplogasteromorpha</taxon>
        <taxon>Diplogasteroidea</taxon>
        <taxon>Neodiplogasteridae</taxon>
        <taxon>Pristionchus</taxon>
    </lineage>
</organism>
<keyword evidence="1 2" id="KW-0479">Metal-binding</keyword>
<dbReference type="PANTHER" id="PTHR10127:SF877">
    <property type="entry name" value="ZINC METALLOPROTEINASE NAS-34"/>
    <property type="match status" value="1"/>
</dbReference>
<dbReference type="PROSITE" id="PS51257">
    <property type="entry name" value="PROKAR_LIPOPROTEIN"/>
    <property type="match status" value="1"/>
</dbReference>
<dbReference type="InterPro" id="IPR001506">
    <property type="entry name" value="Peptidase_M12A"/>
</dbReference>
<dbReference type="EnsemblMetazoa" id="PPA14975.1">
    <property type="protein sequence ID" value="PPA14975.1"/>
    <property type="gene ID" value="WBGene00104529"/>
</dbReference>
<evidence type="ECO:0000313" key="5">
    <source>
        <dbReference type="Proteomes" id="UP000005239"/>
    </source>
</evidence>
<comment type="caution">
    <text evidence="1">Lacks conserved residue(s) required for the propagation of feature annotation.</text>
</comment>
<accession>A0A8R1YF51</accession>
<keyword evidence="5" id="KW-1185">Reference proteome</keyword>
<evidence type="ECO:0000313" key="4">
    <source>
        <dbReference type="EnsemblMetazoa" id="PPA14975.1"/>
    </source>
</evidence>
<feature type="region of interest" description="Disordered" evidence="3">
    <location>
        <begin position="523"/>
        <end position="571"/>
    </location>
</feature>
<evidence type="ECO:0000256" key="3">
    <source>
        <dbReference type="SAM" id="MobiDB-lite"/>
    </source>
</evidence>
<dbReference type="Pfam" id="PF01400">
    <property type="entry name" value="Astacin"/>
    <property type="match status" value="1"/>
</dbReference>
<feature type="binding site" evidence="1">
    <location>
        <position position="224"/>
    </location>
    <ligand>
        <name>Zn(2+)</name>
        <dbReference type="ChEBI" id="CHEBI:29105"/>
        <note>catalytic</note>
    </ligand>
</feature>
<dbReference type="GO" id="GO:0004222">
    <property type="term" value="F:metalloendopeptidase activity"/>
    <property type="evidence" value="ECO:0000318"/>
    <property type="project" value="GO_Central"/>
</dbReference>
<proteinExistence type="predicted"/>
<dbReference type="Gene3D" id="3.40.390.10">
    <property type="entry name" value="Collagenase (Catalytic Domain)"/>
    <property type="match status" value="1"/>
</dbReference>
<dbReference type="PANTHER" id="PTHR10127">
    <property type="entry name" value="DISCOIDIN, CUB, EGF, LAMININ , AND ZINC METALLOPROTEASE DOMAIN CONTAINING"/>
    <property type="match status" value="1"/>
</dbReference>
<keyword evidence="1 2" id="KW-0645">Protease</keyword>
<dbReference type="PRINTS" id="PR00480">
    <property type="entry name" value="ASTACIN"/>
</dbReference>
<feature type="region of interest" description="Disordered" evidence="3">
    <location>
        <begin position="1416"/>
        <end position="1474"/>
    </location>
</feature>
<feature type="active site" evidence="1">
    <location>
        <position position="221"/>
    </location>
</feature>
<feature type="compositionally biased region" description="Basic and acidic residues" evidence="3">
    <location>
        <begin position="1416"/>
        <end position="1435"/>
    </location>
</feature>
<dbReference type="InterPro" id="IPR006026">
    <property type="entry name" value="Peptidase_Metallo"/>
</dbReference>
<reference evidence="5" key="1">
    <citation type="journal article" date="2008" name="Nat. Genet.">
        <title>The Pristionchus pacificus genome provides a unique perspective on nematode lifestyle and parasitism.</title>
        <authorList>
            <person name="Dieterich C."/>
            <person name="Clifton S.W."/>
            <person name="Schuster L.N."/>
            <person name="Chinwalla A."/>
            <person name="Delehaunty K."/>
            <person name="Dinkelacker I."/>
            <person name="Fulton L."/>
            <person name="Fulton R."/>
            <person name="Godfrey J."/>
            <person name="Minx P."/>
            <person name="Mitreva M."/>
            <person name="Roeseler W."/>
            <person name="Tian H."/>
            <person name="Witte H."/>
            <person name="Yang S.P."/>
            <person name="Wilson R.K."/>
            <person name="Sommer R.J."/>
        </authorList>
    </citation>
    <scope>NUCLEOTIDE SEQUENCE [LARGE SCALE GENOMIC DNA]</scope>
    <source>
        <strain evidence="5">PS312</strain>
    </source>
</reference>
<reference evidence="4" key="2">
    <citation type="submission" date="2022-06" db="UniProtKB">
        <authorList>
            <consortium name="EnsemblMetazoa"/>
        </authorList>
    </citation>
    <scope>IDENTIFICATION</scope>
    <source>
        <strain evidence="4">PS312</strain>
    </source>
</reference>
<accession>A0A2A6BBA3</accession>
<dbReference type="InterPro" id="IPR024079">
    <property type="entry name" value="MetalloPept_cat_dom_sf"/>
</dbReference>
<dbReference type="GO" id="GO:0005615">
    <property type="term" value="C:extracellular space"/>
    <property type="evidence" value="ECO:0000318"/>
    <property type="project" value="GO_Central"/>
</dbReference>
<dbReference type="SMART" id="SM00235">
    <property type="entry name" value="ZnMc"/>
    <property type="match status" value="1"/>
</dbReference>
<feature type="chain" id="PRO_5042620767" description="Metalloendopeptidase" evidence="2">
    <location>
        <begin position="18"/>
        <end position="1491"/>
    </location>
</feature>
<dbReference type="SUPFAM" id="SSF55486">
    <property type="entry name" value="Metalloproteases ('zincins'), catalytic domain"/>
    <property type="match status" value="1"/>
</dbReference>
<keyword evidence="1 2" id="KW-0862">Zinc</keyword>
<dbReference type="PROSITE" id="PS51864">
    <property type="entry name" value="ASTACIN"/>
    <property type="match status" value="1"/>
</dbReference>
<feature type="signal peptide" evidence="2">
    <location>
        <begin position="1"/>
        <end position="17"/>
    </location>
</feature>
<dbReference type="EC" id="3.4.24.-" evidence="2"/>
<feature type="binding site" evidence="1">
    <location>
        <position position="230"/>
    </location>
    <ligand>
        <name>Zn(2+)</name>
        <dbReference type="ChEBI" id="CHEBI:29105"/>
        <note>catalytic</note>
    </ligand>
</feature>
<sequence length="1491" mass="168114">MRTTLITTIFLLPIANGDFTSFHLHNFLNNSVSACADFHSHVCSANMSRTQTIQYKSLRFYVDWAIKIDARSSNNILMGLEDARTLFGKYQNLLVKMGHLLPVSVLFIIVGLSAQSSDERVKRGAPRKNATKWTMPIPYMISSTYTAEQQGHIRAGVKSIMENTCVDFKEDSGPGQKLEYDNLGSCKSKVGDSRLWGNVYPGNHKVSLDLTCMNLGNVQHETMHALGFDHTQNRPDREEYVTFILDNLMQPETFSRNFEIIDWNNFDDYGIPYEMGSRMHYISWLYSNGKGPVLKSIDPDYSYAMGTAKTLTFYDWKMINIRYNCNASCTAPSKCQNGGYPHPRDCSKCMCTNFHEGQHCETEKGLIDLALLKEPKVLEHSNSENTDHMNLTEFNWEPVRVIKAPAGRRIRITIEKIGSLAYPDDWLIGACNDFGVEIAEDLALVGKKFCAHSHTGRSFLSKSNVIGYRAFSAKERPFESKIIFSIEPGTDQPITTTTTKPAAPTTTTVPTTTTKAIVPTTTTMPTTTTKAPVTTTTTVPTTTTTIKPTVPTTTTAPTTTTKPDPTTTAVPTTTTAATATTTVPAMPPQPIPPKPTFSPSNCANWNVYTFDASRGRCLAYVVQICTEQDWTNAQTKTYQACKMASPIPNPVVEECTCTMQYRQCQRVPGEPVDILYGPATGPSICGENVPYKIMDVEVNLYIGNVDPKGNEKLFDTFSAFGVILQAPKIKRTPDSENSKGSVMTAFPIEQLFNKLDEADKNKILRGIAHRESRIKGDFDKHAKRILKMNRYCRADEEILEWQLLVKFNVAKAAAWKNLRKMLLPEAGQYRKASDPTHPEICSHLFHIICIEVMGNDRVMNRIREFVRCFSDEELAKFIHSAGEHKREMTPTYFIGFMLLRPDLIGEHNNKDHIIEQMKGSPLRYRGFEVVKTAVNNYCNHDISERIARLMAQLKFFFYTPEQTDVLADSFHREVEVMYTMSNKDPLAQNLDDASSCKAYQQNSVKMFEGTFKFYMEYCYCGDAISNVADLLCVIPSDGECNPIRRVLAYAFMYHRRWVPDIVARKVMGISIKEFEWGADLNGNIDQARDEAFSYHKCFVSLARFIGRFNPKSDAFRSAIAQSGGDGMVRLIALALIYEGQYETALALLDVFIADRSYYESPHLHFARLQAMIKAKKFDDAIALALEALFHAAKVGWTSTDTAQIVKKPTFTDEDEESDDGKAEYIDDVEEEEPKKSTVYMIAEQDTGLYTCFLLVNIIRSRWEESEHKCPSYYQALLALSQLNFQFTGKSLIVELIAEIEEKKELNAPNLLSNLQNRYIIGEFSRIFAKSPELPIFVCPGMKDYRSFTTEAERNEYKREILSVFTGKLFEANEDPKTLISSIDSILDKQTAEIIRGVQGHEVFEKHGKEIAEKMRLKKTEEVAKDNSPDDQLKEDEPLDTGEPTNVGTSELPANVEMKNARAPKMARTANRNASMTMHHLSVLISDSASEE</sequence>
<keyword evidence="1 2" id="KW-0482">Metalloprotease</keyword>
<gene>
    <name evidence="4" type="primary">WBGene00104529</name>
</gene>
<evidence type="ECO:0000256" key="1">
    <source>
        <dbReference type="PROSITE-ProRule" id="PRU01211"/>
    </source>
</evidence>
<dbReference type="Proteomes" id="UP000005239">
    <property type="component" value="Unassembled WGS sequence"/>
</dbReference>
<feature type="binding site" evidence="1">
    <location>
        <position position="220"/>
    </location>
    <ligand>
        <name>Zn(2+)</name>
        <dbReference type="ChEBI" id="CHEBI:29105"/>
        <note>catalytic</note>
    </ligand>
</feature>
<name>A0A2A6BBA3_PRIPA</name>
<keyword evidence="2" id="KW-0732">Signal</keyword>
<dbReference type="GO" id="GO:0006508">
    <property type="term" value="P:proteolysis"/>
    <property type="evidence" value="ECO:0007669"/>
    <property type="project" value="UniProtKB-KW"/>
</dbReference>
<dbReference type="GO" id="GO:0008270">
    <property type="term" value="F:zinc ion binding"/>
    <property type="evidence" value="ECO:0007669"/>
    <property type="project" value="UniProtKB-UniRule"/>
</dbReference>
<evidence type="ECO:0000256" key="2">
    <source>
        <dbReference type="RuleBase" id="RU361183"/>
    </source>
</evidence>